<dbReference type="KEGG" id="rha:RHA1_ro08882"/>
<dbReference type="InterPro" id="IPR003718">
    <property type="entry name" value="OsmC/Ohr_fam"/>
</dbReference>
<dbReference type="AlphaFoldDB" id="Q0RXR0"/>
<proteinExistence type="predicted"/>
<dbReference type="Gene3D" id="3.30.300.20">
    <property type="match status" value="1"/>
</dbReference>
<dbReference type="InterPro" id="IPR015946">
    <property type="entry name" value="KH_dom-like_a/b"/>
</dbReference>
<dbReference type="RefSeq" id="WP_011599605.1">
    <property type="nucleotide sequence ID" value="NC_008269.1"/>
</dbReference>
<dbReference type="Pfam" id="PF02566">
    <property type="entry name" value="OsmC"/>
    <property type="match status" value="1"/>
</dbReference>
<keyword evidence="1" id="KW-0614">Plasmid</keyword>
<dbReference type="PATRIC" id="fig|101510.16.peg.8201"/>
<protein>
    <recommendedName>
        <fullName evidence="3">OsmC-like protein</fullName>
    </recommendedName>
</protein>
<dbReference type="EMBL" id="CP000432">
    <property type="protein sequence ID" value="ABG99926.1"/>
    <property type="molecule type" value="Genomic_DNA"/>
</dbReference>
<evidence type="ECO:0008006" key="3">
    <source>
        <dbReference type="Google" id="ProtNLM"/>
    </source>
</evidence>
<organism evidence="1 2">
    <name type="scientific">Rhodococcus jostii (strain RHA1)</name>
    <dbReference type="NCBI Taxonomy" id="101510"/>
    <lineage>
        <taxon>Bacteria</taxon>
        <taxon>Bacillati</taxon>
        <taxon>Actinomycetota</taxon>
        <taxon>Actinomycetes</taxon>
        <taxon>Mycobacteriales</taxon>
        <taxon>Nocardiaceae</taxon>
        <taxon>Rhodococcus</taxon>
    </lineage>
</organism>
<evidence type="ECO:0000313" key="2">
    <source>
        <dbReference type="Proteomes" id="UP000008710"/>
    </source>
</evidence>
<dbReference type="Proteomes" id="UP000008710">
    <property type="component" value="Plasmid pRHL1"/>
</dbReference>
<geneLocation type="plasmid" evidence="1 2">
    <name>pRHL1</name>
</geneLocation>
<name>Q0RXR0_RHOJR</name>
<dbReference type="PANTHER" id="PTHR35368">
    <property type="entry name" value="HYDROPEROXIDE REDUCTASE"/>
    <property type="match status" value="1"/>
</dbReference>
<dbReference type="HOGENOM" id="CLU_100275_2_0_11"/>
<accession>Q0RXR0</accession>
<dbReference type="PANTHER" id="PTHR35368:SF1">
    <property type="entry name" value="HYDROPEROXIDE REDUCTASE"/>
    <property type="match status" value="1"/>
</dbReference>
<dbReference type="InterPro" id="IPR052924">
    <property type="entry name" value="OsmC/Ohr_hydroprdx_reductase"/>
</dbReference>
<gene>
    <name evidence="1" type="ordered locus">RHA1_ro08882</name>
</gene>
<evidence type="ECO:0000313" key="1">
    <source>
        <dbReference type="EMBL" id="ABG99926.1"/>
    </source>
</evidence>
<dbReference type="OrthoDB" id="9811389at2"/>
<dbReference type="SUPFAM" id="SSF82784">
    <property type="entry name" value="OsmC-like"/>
    <property type="match status" value="1"/>
</dbReference>
<reference evidence="2" key="1">
    <citation type="journal article" date="2006" name="Proc. Natl. Acad. Sci. U.S.A.">
        <title>The complete genome of Rhodococcus sp. RHA1 provides insights into a catabolic powerhouse.</title>
        <authorList>
            <person name="McLeod M.P."/>
            <person name="Warren R.L."/>
            <person name="Hsiao W.W.L."/>
            <person name="Araki N."/>
            <person name="Myhre M."/>
            <person name="Fernandes C."/>
            <person name="Miyazawa D."/>
            <person name="Wong W."/>
            <person name="Lillquist A.L."/>
            <person name="Wang D."/>
            <person name="Dosanjh M."/>
            <person name="Hara H."/>
            <person name="Petrescu A."/>
            <person name="Morin R.D."/>
            <person name="Yang G."/>
            <person name="Stott J.M."/>
            <person name="Schein J.E."/>
            <person name="Shin H."/>
            <person name="Smailus D."/>
            <person name="Siddiqui A.S."/>
            <person name="Marra M.A."/>
            <person name="Jones S.J.M."/>
            <person name="Holt R."/>
            <person name="Brinkman F.S.L."/>
            <person name="Miyauchi K."/>
            <person name="Fukuda M."/>
            <person name="Davies J.E."/>
            <person name="Mohn W.W."/>
            <person name="Eltis L.D."/>
        </authorList>
    </citation>
    <scope>NUCLEOTIDE SEQUENCE [LARGE SCALE GENOMIC DNA]</scope>
    <source>
        <strain evidence="2">RHA1</strain>
    </source>
</reference>
<sequence length="186" mass="19756">METKQTVNGVDLEALNQTIDAVRGDRALGNVSFAVNGEWQGGFRVNSETGGLTQAGQLDNSRLGKFTMSSDEPASLLGTDTAVSPAEYVLQALAGCYTVTLAANAASRGIELESYKLELEADFDLASFLGVAPEEAPGAREIRVKVDLTAPGATREELQDLVDTVQKRSPIRDTLVRPVDVVTTLA</sequence>
<dbReference type="InterPro" id="IPR036102">
    <property type="entry name" value="OsmC/Ohrsf"/>
</dbReference>